<dbReference type="AlphaFoldDB" id="A0A7V5LYQ3"/>
<keyword evidence="1" id="KW-0472">Membrane</keyword>
<feature type="transmembrane region" description="Helical" evidence="1">
    <location>
        <begin position="35"/>
        <end position="57"/>
    </location>
</feature>
<organism evidence="3">
    <name type="scientific">Aerophobetes bacterium</name>
    <dbReference type="NCBI Taxonomy" id="2030807"/>
    <lineage>
        <taxon>Bacteria</taxon>
        <taxon>Candidatus Aerophobota</taxon>
    </lineage>
</organism>
<sequence>MKVSAVRKKERLKKRLEPRIKELKFSLARIRKSPLSLIGLCIILFFVIIALLAPVIAPPKYP</sequence>
<evidence type="ECO:0000256" key="1">
    <source>
        <dbReference type="SAM" id="Phobius"/>
    </source>
</evidence>
<evidence type="ECO:0000313" key="3">
    <source>
        <dbReference type="EMBL" id="HHF98382.1"/>
    </source>
</evidence>
<proteinExistence type="predicted"/>
<feature type="non-terminal residue" evidence="3">
    <location>
        <position position="62"/>
    </location>
</feature>
<dbReference type="InterPro" id="IPR025966">
    <property type="entry name" value="OppC_N"/>
</dbReference>
<dbReference type="GO" id="GO:0005886">
    <property type="term" value="C:plasma membrane"/>
    <property type="evidence" value="ECO:0007669"/>
    <property type="project" value="UniProtKB-SubCell"/>
</dbReference>
<dbReference type="EMBL" id="DRTT01000082">
    <property type="protein sequence ID" value="HHF98382.1"/>
    <property type="molecule type" value="Genomic_DNA"/>
</dbReference>
<keyword evidence="1" id="KW-0812">Transmembrane</keyword>
<keyword evidence="1" id="KW-1133">Transmembrane helix</keyword>
<dbReference type="Proteomes" id="UP000886070">
    <property type="component" value="Unassembled WGS sequence"/>
</dbReference>
<protein>
    <submittedName>
        <fullName evidence="3">D,D-dipeptide ABC transporter permease</fullName>
    </submittedName>
</protein>
<comment type="caution">
    <text evidence="3">The sequence shown here is derived from an EMBL/GenBank/DDBJ whole genome shotgun (WGS) entry which is preliminary data.</text>
</comment>
<reference evidence="3" key="1">
    <citation type="journal article" date="2020" name="mSystems">
        <title>Genome- and Community-Level Interaction Insights into Carbon Utilization and Element Cycling Functions of Hydrothermarchaeota in Hydrothermal Sediment.</title>
        <authorList>
            <person name="Zhou Z."/>
            <person name="Liu Y."/>
            <person name="Xu W."/>
            <person name="Pan J."/>
            <person name="Luo Z.H."/>
            <person name="Li M."/>
        </authorList>
    </citation>
    <scope>NUCLEOTIDE SEQUENCE [LARGE SCALE GENOMIC DNA]</scope>
    <source>
        <strain evidence="3">HyVt-92</strain>
    </source>
</reference>
<name>A0A7V5LYQ3_UNCAE</name>
<accession>A0A7V5LYQ3</accession>
<dbReference type="Pfam" id="PF12911">
    <property type="entry name" value="OppC_N"/>
    <property type="match status" value="1"/>
</dbReference>
<evidence type="ECO:0000259" key="2">
    <source>
        <dbReference type="Pfam" id="PF12911"/>
    </source>
</evidence>
<feature type="domain" description="Oligopeptide transport permease C-like N-terminal" evidence="2">
    <location>
        <begin position="28"/>
        <end position="61"/>
    </location>
</feature>
<gene>
    <name evidence="3" type="ORF">ENL39_02720</name>
</gene>